<evidence type="ECO:0000313" key="2">
    <source>
        <dbReference type="Proteomes" id="UP000821865"/>
    </source>
</evidence>
<reference evidence="1" key="1">
    <citation type="submission" date="2020-05" db="EMBL/GenBank/DDBJ databases">
        <title>Large-scale comparative analyses of tick genomes elucidate their genetic diversity and vector capacities.</title>
        <authorList>
            <person name="Jia N."/>
            <person name="Wang J."/>
            <person name="Shi W."/>
            <person name="Du L."/>
            <person name="Sun Y."/>
            <person name="Zhan W."/>
            <person name="Jiang J."/>
            <person name="Wang Q."/>
            <person name="Zhang B."/>
            <person name="Ji P."/>
            <person name="Sakyi L.B."/>
            <person name="Cui X."/>
            <person name="Yuan T."/>
            <person name="Jiang B."/>
            <person name="Yang W."/>
            <person name="Lam T.T.-Y."/>
            <person name="Chang Q."/>
            <person name="Ding S."/>
            <person name="Wang X."/>
            <person name="Zhu J."/>
            <person name="Ruan X."/>
            <person name="Zhao L."/>
            <person name="Wei J."/>
            <person name="Que T."/>
            <person name="Du C."/>
            <person name="Cheng J."/>
            <person name="Dai P."/>
            <person name="Han X."/>
            <person name="Huang E."/>
            <person name="Gao Y."/>
            <person name="Liu J."/>
            <person name="Shao H."/>
            <person name="Ye R."/>
            <person name="Li L."/>
            <person name="Wei W."/>
            <person name="Wang X."/>
            <person name="Wang C."/>
            <person name="Yang T."/>
            <person name="Huo Q."/>
            <person name="Li W."/>
            <person name="Guo W."/>
            <person name="Chen H."/>
            <person name="Zhou L."/>
            <person name="Ni X."/>
            <person name="Tian J."/>
            <person name="Zhou Y."/>
            <person name="Sheng Y."/>
            <person name="Liu T."/>
            <person name="Pan Y."/>
            <person name="Xia L."/>
            <person name="Li J."/>
            <person name="Zhao F."/>
            <person name="Cao W."/>
        </authorList>
    </citation>
    <scope>NUCLEOTIDE SEQUENCE</scope>
    <source>
        <strain evidence="1">Dsil-2018</strain>
    </source>
</reference>
<comment type="caution">
    <text evidence="1">The sequence shown here is derived from an EMBL/GenBank/DDBJ whole genome shotgun (WGS) entry which is preliminary data.</text>
</comment>
<evidence type="ECO:0000313" key="1">
    <source>
        <dbReference type="EMBL" id="KAH7937098.1"/>
    </source>
</evidence>
<proteinExistence type="predicted"/>
<sequence length="332" mass="37980">MDVIEVEGEDITPQVMQDLGCIAAHEKRHRSGKLNNDQVERQAKKPAITAQSKSDVRIRQPPTAPKKPQLPRDDFKIVIRPRGGFDAARLHTVVVRDGVLLGADLTHEAPRDGWTCAPIQTTRNAVYVAYRTQRKNTNVHRAANYAASNTSRETRQCTEIFKTPYLLKKRQWERTQQEQQRLSAEDRTSRSRERPNHNSTDAGGNDRAGGSSRSRSRSYPRLPQGGGSGEIITDIDKWTQQIHKAVKQATREITKEAGLEAASTKLLHLSETLGSLQRWWRRQRLNRTLRWRIARLDRKIEDHANRLNRLQWESTCNSMEGELGLGKTWNFL</sequence>
<accession>A0ACB8C872</accession>
<dbReference type="EMBL" id="CM023477">
    <property type="protein sequence ID" value="KAH7937098.1"/>
    <property type="molecule type" value="Genomic_DNA"/>
</dbReference>
<keyword evidence="2" id="KW-1185">Reference proteome</keyword>
<protein>
    <submittedName>
        <fullName evidence="1">Uncharacterized protein</fullName>
    </submittedName>
</protein>
<organism evidence="1 2">
    <name type="scientific">Dermacentor silvarum</name>
    <name type="common">Tick</name>
    <dbReference type="NCBI Taxonomy" id="543639"/>
    <lineage>
        <taxon>Eukaryota</taxon>
        <taxon>Metazoa</taxon>
        <taxon>Ecdysozoa</taxon>
        <taxon>Arthropoda</taxon>
        <taxon>Chelicerata</taxon>
        <taxon>Arachnida</taxon>
        <taxon>Acari</taxon>
        <taxon>Parasitiformes</taxon>
        <taxon>Ixodida</taxon>
        <taxon>Ixodoidea</taxon>
        <taxon>Ixodidae</taxon>
        <taxon>Rhipicephalinae</taxon>
        <taxon>Dermacentor</taxon>
    </lineage>
</organism>
<dbReference type="Proteomes" id="UP000821865">
    <property type="component" value="Chromosome 8"/>
</dbReference>
<name>A0ACB8C872_DERSI</name>
<gene>
    <name evidence="1" type="ORF">HPB49_007855</name>
</gene>